<sequence length="142" mass="15807">MDTKLKFGILGLLTIVLFGCSNDDGNIETEKSIIGNWKLIEIYNDPGDGSGSWNSVDNGYTYNFSENGQFTSTRFSECSGGNYTIDSNQLTLDFDCDGFTTGIEEPEGTFIENYTFESNTVIFVPTYLNCIEGCGWKFEKVN</sequence>
<evidence type="ECO:0008006" key="3">
    <source>
        <dbReference type="Google" id="ProtNLM"/>
    </source>
</evidence>
<protein>
    <recommendedName>
        <fullName evidence="3">Lipocalin-like domain-containing protein</fullName>
    </recommendedName>
</protein>
<organism evidence="1 2">
    <name type="scientific">Mesonia mobilis</name>
    <dbReference type="NCBI Taxonomy" id="369791"/>
    <lineage>
        <taxon>Bacteria</taxon>
        <taxon>Pseudomonadati</taxon>
        <taxon>Bacteroidota</taxon>
        <taxon>Flavobacteriia</taxon>
        <taxon>Flavobacteriales</taxon>
        <taxon>Flavobacteriaceae</taxon>
        <taxon>Mesonia</taxon>
    </lineage>
</organism>
<accession>A0ABQ3C395</accession>
<dbReference type="Proteomes" id="UP000615593">
    <property type="component" value="Unassembled WGS sequence"/>
</dbReference>
<dbReference type="RefSeq" id="WP_027885827.1">
    <property type="nucleotide sequence ID" value="NZ_BMWY01000032.1"/>
</dbReference>
<reference evidence="2" key="1">
    <citation type="journal article" date="2019" name="Int. J. Syst. Evol. Microbiol.">
        <title>The Global Catalogue of Microorganisms (GCM) 10K type strain sequencing project: providing services to taxonomists for standard genome sequencing and annotation.</title>
        <authorList>
            <consortium name="The Broad Institute Genomics Platform"/>
            <consortium name="The Broad Institute Genome Sequencing Center for Infectious Disease"/>
            <person name="Wu L."/>
            <person name="Ma J."/>
        </authorList>
    </citation>
    <scope>NUCLEOTIDE SEQUENCE [LARGE SCALE GENOMIC DNA]</scope>
    <source>
        <strain evidence="2">KCTC 12708</strain>
    </source>
</reference>
<dbReference type="PROSITE" id="PS51257">
    <property type="entry name" value="PROKAR_LIPOPROTEIN"/>
    <property type="match status" value="1"/>
</dbReference>
<dbReference type="GeneID" id="94370538"/>
<name>A0ABQ3C395_9FLAO</name>
<evidence type="ECO:0000313" key="1">
    <source>
        <dbReference type="EMBL" id="GGZ65960.1"/>
    </source>
</evidence>
<keyword evidence="2" id="KW-1185">Reference proteome</keyword>
<dbReference type="EMBL" id="BMWY01000032">
    <property type="protein sequence ID" value="GGZ65960.1"/>
    <property type="molecule type" value="Genomic_DNA"/>
</dbReference>
<gene>
    <name evidence="1" type="ORF">GCM10008088_28790</name>
</gene>
<evidence type="ECO:0000313" key="2">
    <source>
        <dbReference type="Proteomes" id="UP000615593"/>
    </source>
</evidence>
<comment type="caution">
    <text evidence="1">The sequence shown here is derived from an EMBL/GenBank/DDBJ whole genome shotgun (WGS) entry which is preliminary data.</text>
</comment>
<proteinExistence type="predicted"/>